<accession>K0RJI9</accession>
<feature type="compositionally biased region" description="Gly residues" evidence="1">
    <location>
        <begin position="228"/>
        <end position="238"/>
    </location>
</feature>
<feature type="compositionally biased region" description="Basic and acidic residues" evidence="1">
    <location>
        <begin position="101"/>
        <end position="116"/>
    </location>
</feature>
<gene>
    <name evidence="2" type="ORF">THAOC_34469</name>
</gene>
<comment type="caution">
    <text evidence="2">The sequence shown here is derived from an EMBL/GenBank/DDBJ whole genome shotgun (WGS) entry which is preliminary data.</text>
</comment>
<organism evidence="2 3">
    <name type="scientific">Thalassiosira oceanica</name>
    <name type="common">Marine diatom</name>
    <dbReference type="NCBI Taxonomy" id="159749"/>
    <lineage>
        <taxon>Eukaryota</taxon>
        <taxon>Sar</taxon>
        <taxon>Stramenopiles</taxon>
        <taxon>Ochrophyta</taxon>
        <taxon>Bacillariophyta</taxon>
        <taxon>Coscinodiscophyceae</taxon>
        <taxon>Thalassiosirophycidae</taxon>
        <taxon>Thalassiosirales</taxon>
        <taxon>Thalassiosiraceae</taxon>
        <taxon>Thalassiosira</taxon>
    </lineage>
</organism>
<feature type="region of interest" description="Disordered" evidence="1">
    <location>
        <begin position="228"/>
        <end position="278"/>
    </location>
</feature>
<evidence type="ECO:0000313" key="2">
    <source>
        <dbReference type="EMBL" id="EJK46847.1"/>
    </source>
</evidence>
<dbReference type="Proteomes" id="UP000266841">
    <property type="component" value="Unassembled WGS sequence"/>
</dbReference>
<protein>
    <submittedName>
        <fullName evidence="2">Uncharacterized protein</fullName>
    </submittedName>
</protein>
<feature type="region of interest" description="Disordered" evidence="1">
    <location>
        <begin position="87"/>
        <end position="116"/>
    </location>
</feature>
<evidence type="ECO:0000313" key="3">
    <source>
        <dbReference type="Proteomes" id="UP000266841"/>
    </source>
</evidence>
<dbReference type="AlphaFoldDB" id="K0RJI9"/>
<dbReference type="EMBL" id="AGNL01047500">
    <property type="protein sequence ID" value="EJK46847.1"/>
    <property type="molecule type" value="Genomic_DNA"/>
</dbReference>
<proteinExistence type="predicted"/>
<evidence type="ECO:0000256" key="1">
    <source>
        <dbReference type="SAM" id="MobiDB-lite"/>
    </source>
</evidence>
<name>K0RJI9_THAOC</name>
<keyword evidence="3" id="KW-1185">Reference proteome</keyword>
<feature type="compositionally biased region" description="Basic and acidic residues" evidence="1">
    <location>
        <begin position="243"/>
        <end position="255"/>
    </location>
</feature>
<reference evidence="2 3" key="1">
    <citation type="journal article" date="2012" name="Genome Biol.">
        <title>Genome and low-iron response of an oceanic diatom adapted to chronic iron limitation.</title>
        <authorList>
            <person name="Lommer M."/>
            <person name="Specht M."/>
            <person name="Roy A.S."/>
            <person name="Kraemer L."/>
            <person name="Andreson R."/>
            <person name="Gutowska M.A."/>
            <person name="Wolf J."/>
            <person name="Bergner S.V."/>
            <person name="Schilhabel M.B."/>
            <person name="Klostermeier U.C."/>
            <person name="Beiko R.G."/>
            <person name="Rosenstiel P."/>
            <person name="Hippler M."/>
            <person name="Laroche J."/>
        </authorList>
    </citation>
    <scope>NUCLEOTIDE SEQUENCE [LARGE SCALE GENOMIC DNA]</scope>
    <source>
        <strain evidence="2 3">CCMP1005</strain>
    </source>
</reference>
<sequence>MSPLQVSDLGEVSNDGKIRVVTERDNLLVDHKSKDTEHGGTAVVELDGTLLELGLLVKLIPAEVDVAVAEVSDELVSGSRNITHEAALEEANQGDDLNEASGRDGVRADEGGDTVGERVEGVSGVVDVSAKVESATGGDLSKEGKHSDTSVLDLDCEKERERRENALAREKERWIVPCNVNPLTVTEAVESLLGAVAVQHTKRIVESKRRLGTELILEGVELSGGLAGLGRGKGGGGADEGEGGDRLHDFHEGRTSEAFSGPWGPLSAGGLGQAAPDL</sequence>